<reference evidence="2" key="1">
    <citation type="journal article" date="2023" name="Commun. Biol.">
        <title>Genome analysis of Parmales, the sister group of diatoms, reveals the evolutionary specialization of diatoms from phago-mixotrophs to photoautotrophs.</title>
        <authorList>
            <person name="Ban H."/>
            <person name="Sato S."/>
            <person name="Yoshikawa S."/>
            <person name="Yamada K."/>
            <person name="Nakamura Y."/>
            <person name="Ichinomiya M."/>
            <person name="Sato N."/>
            <person name="Blanc-Mathieu R."/>
            <person name="Endo H."/>
            <person name="Kuwata A."/>
            <person name="Ogata H."/>
        </authorList>
    </citation>
    <scope>NUCLEOTIDE SEQUENCE [LARGE SCALE GENOMIC DNA]</scope>
</reference>
<organism evidence="1 2">
    <name type="scientific">Triparma laevis f. inornata</name>
    <dbReference type="NCBI Taxonomy" id="1714386"/>
    <lineage>
        <taxon>Eukaryota</taxon>
        <taxon>Sar</taxon>
        <taxon>Stramenopiles</taxon>
        <taxon>Ochrophyta</taxon>
        <taxon>Bolidophyceae</taxon>
        <taxon>Parmales</taxon>
        <taxon>Triparmaceae</taxon>
        <taxon>Triparma</taxon>
    </lineage>
</organism>
<dbReference type="AlphaFoldDB" id="A0A9W7B3V8"/>
<dbReference type="EMBL" id="BLQM01000333">
    <property type="protein sequence ID" value="GMH83781.1"/>
    <property type="molecule type" value="Genomic_DNA"/>
</dbReference>
<evidence type="ECO:0000313" key="1">
    <source>
        <dbReference type="EMBL" id="GMH83781.1"/>
    </source>
</evidence>
<accession>A0A9W7B3V8</accession>
<protein>
    <submittedName>
        <fullName evidence="1">Uncharacterized protein</fullName>
    </submittedName>
</protein>
<sequence length="183" mass="20645">MPNLSWNFLLPGSGPHTFLWTGSNAYIDNSIIKMSKHTSPSYTYSFEGVEVRLERKNGTSSMEVVKWKLFVDGSYQIATHFTPIGSPRSIWIFLINITSHTITLCHDHSTGRVELTLDSALVSGRKYKIIDSGIKLRFECEGVEGYVWVKPNLFSFRYECVCNGVGLKPCHTMKQVSWIEGGS</sequence>
<evidence type="ECO:0000313" key="2">
    <source>
        <dbReference type="Proteomes" id="UP001162640"/>
    </source>
</evidence>
<comment type="caution">
    <text evidence="1">The sequence shown here is derived from an EMBL/GenBank/DDBJ whole genome shotgun (WGS) entry which is preliminary data.</text>
</comment>
<dbReference type="Proteomes" id="UP001162640">
    <property type="component" value="Unassembled WGS sequence"/>
</dbReference>
<gene>
    <name evidence="1" type="ORF">TL16_g09714</name>
</gene>
<proteinExistence type="predicted"/>
<name>A0A9W7B3V8_9STRA</name>